<dbReference type="KEGG" id="shv:AAT16_12635"/>
<gene>
    <name evidence="3" type="ORF">AAT16_12635</name>
    <name evidence="4" type="ORF">SAMN05216235_1104</name>
</gene>
<dbReference type="EMBL" id="CP011366">
    <property type="protein sequence ID" value="AKG74959.1"/>
    <property type="molecule type" value="Genomic_DNA"/>
</dbReference>
<feature type="transmembrane region" description="Helical" evidence="1">
    <location>
        <begin position="99"/>
        <end position="119"/>
    </location>
</feature>
<proteinExistence type="predicted"/>
<dbReference type="EMBL" id="FOTB01000002">
    <property type="protein sequence ID" value="SFK67771.1"/>
    <property type="molecule type" value="Genomic_DNA"/>
</dbReference>
<feature type="transmembrane region" description="Helical" evidence="1">
    <location>
        <begin position="7"/>
        <end position="25"/>
    </location>
</feature>
<evidence type="ECO:0000256" key="1">
    <source>
        <dbReference type="SAM" id="Phobius"/>
    </source>
</evidence>
<accession>A0A0F7HN41</accession>
<evidence type="ECO:0000313" key="4">
    <source>
        <dbReference type="EMBL" id="SFK67771.1"/>
    </source>
</evidence>
<sequence length="120" mass="13731">MTVANRSIFFVSFSMAMMVFIFLSFDLQIPVMFLDIIFMAGLVLFIAGGFIWMIGRGVYDRIFKSFRDILKHNSKLEIFVEENEVRAPNVASDKKNRSLALYILVIGMLLVIFSTILSAF</sequence>
<keyword evidence="1" id="KW-1133">Transmembrane helix</keyword>
<keyword evidence="1" id="KW-0472">Membrane</keyword>
<organism evidence="4 6">
    <name type="scientific">Salinicoccus halodurans</name>
    <dbReference type="NCBI Taxonomy" id="407035"/>
    <lineage>
        <taxon>Bacteria</taxon>
        <taxon>Bacillati</taxon>
        <taxon>Bacillota</taxon>
        <taxon>Bacilli</taxon>
        <taxon>Bacillales</taxon>
        <taxon>Staphylococcaceae</taxon>
        <taxon>Salinicoccus</taxon>
    </lineage>
</organism>
<dbReference type="AlphaFoldDB" id="A0A0F7HN41"/>
<reference evidence="5" key="2">
    <citation type="submission" date="2015-04" db="EMBL/GenBank/DDBJ databases">
        <title>Complete genome sequence of Salinicoccus halodurans strain H3B36, isolated from the Qaidam basin of China.</title>
        <authorList>
            <person name="Ma Y."/>
            <person name="Jiang K."/>
            <person name="Xue Y."/>
        </authorList>
    </citation>
    <scope>NUCLEOTIDE SEQUENCE [LARGE SCALE GENOMIC DNA]</scope>
    <source>
        <strain evidence="5">H3B36</strain>
    </source>
</reference>
<dbReference type="RefSeq" id="WP_046791136.1">
    <property type="nucleotide sequence ID" value="NZ_CP011366.1"/>
</dbReference>
<feature type="transmembrane region" description="Helical" evidence="1">
    <location>
        <begin position="31"/>
        <end position="54"/>
    </location>
</feature>
<protein>
    <recommendedName>
        <fullName evidence="2">DUF3899 domain-containing protein</fullName>
    </recommendedName>
</protein>
<reference evidence="3 5" key="1">
    <citation type="journal article" date="2015" name="Int. J. Syst. Evol. Microbiol.">
        <title>Complete genome sequence of Salinicoccus halodurans H3B36, isolated from the Qaidam Basin in China.</title>
        <authorList>
            <person name="Jiang K."/>
            <person name="Xue Y."/>
            <person name="Ma Y."/>
        </authorList>
    </citation>
    <scope>NUCLEOTIDE SEQUENCE [LARGE SCALE GENOMIC DNA]</scope>
    <source>
        <strain evidence="3 5">H3B36</strain>
    </source>
</reference>
<keyword evidence="5" id="KW-1185">Reference proteome</keyword>
<feature type="domain" description="DUF3899" evidence="2">
    <location>
        <begin position="35"/>
        <end position="118"/>
    </location>
</feature>
<name>A0A0F7HN41_9STAP</name>
<evidence type="ECO:0000313" key="6">
    <source>
        <dbReference type="Proteomes" id="UP000183090"/>
    </source>
</evidence>
<evidence type="ECO:0000313" key="5">
    <source>
        <dbReference type="Proteomes" id="UP000034029"/>
    </source>
</evidence>
<dbReference type="Proteomes" id="UP000034029">
    <property type="component" value="Chromosome"/>
</dbReference>
<dbReference type="InterPro" id="IPR025007">
    <property type="entry name" value="DUF3899"/>
</dbReference>
<keyword evidence="1" id="KW-0812">Transmembrane</keyword>
<dbReference type="Pfam" id="PF13038">
    <property type="entry name" value="DUF3899"/>
    <property type="match status" value="1"/>
</dbReference>
<evidence type="ECO:0000259" key="2">
    <source>
        <dbReference type="Pfam" id="PF13038"/>
    </source>
</evidence>
<dbReference type="Proteomes" id="UP000183090">
    <property type="component" value="Unassembled WGS sequence"/>
</dbReference>
<evidence type="ECO:0000313" key="3">
    <source>
        <dbReference type="EMBL" id="AKG74959.1"/>
    </source>
</evidence>
<reference evidence="4 6" key="3">
    <citation type="submission" date="2016-10" db="EMBL/GenBank/DDBJ databases">
        <authorList>
            <person name="Varghese N."/>
            <person name="Submissions S."/>
        </authorList>
    </citation>
    <scope>NUCLEOTIDE SEQUENCE [LARGE SCALE GENOMIC DNA]</scope>
    <source>
        <strain evidence="4 6">CGMCC 1.6501</strain>
    </source>
</reference>